<dbReference type="Proteomes" id="UP000837801">
    <property type="component" value="Unassembled WGS sequence"/>
</dbReference>
<proteinExistence type="predicted"/>
<dbReference type="AlphaFoldDB" id="A0A9P0VXK5"/>
<accession>A0A9P0VXK5</accession>
<dbReference type="OrthoDB" id="4091428at2759"/>
<evidence type="ECO:0000313" key="2">
    <source>
        <dbReference type="EMBL" id="CAH2352613.1"/>
    </source>
</evidence>
<organism evidence="2 3">
    <name type="scientific">[Candida] railenensis</name>
    <dbReference type="NCBI Taxonomy" id="45579"/>
    <lineage>
        <taxon>Eukaryota</taxon>
        <taxon>Fungi</taxon>
        <taxon>Dikarya</taxon>
        <taxon>Ascomycota</taxon>
        <taxon>Saccharomycotina</taxon>
        <taxon>Pichiomycetes</taxon>
        <taxon>Debaryomycetaceae</taxon>
        <taxon>Kurtzmaniella</taxon>
    </lineage>
</organism>
<feature type="region of interest" description="Disordered" evidence="1">
    <location>
        <begin position="1"/>
        <end position="50"/>
    </location>
</feature>
<evidence type="ECO:0000313" key="3">
    <source>
        <dbReference type="Proteomes" id="UP000837801"/>
    </source>
</evidence>
<sequence length="124" mass="13954">MEMYQQPQGSYHSSDSLRRFSSNNPFRQQPFSAPQHSNPSNGSIRSSNAAFDDWVERNKKIINESSDEEDGAVTADTIVNFYGSSISPVKPNREELAKPELPPKPVRTGSDSTVNYAPRMERYV</sequence>
<comment type="caution">
    <text evidence="2">The sequence shown here is derived from an EMBL/GenBank/DDBJ whole genome shotgun (WGS) entry which is preliminary data.</text>
</comment>
<feature type="compositionally biased region" description="Polar residues" evidence="1">
    <location>
        <begin position="1"/>
        <end position="49"/>
    </location>
</feature>
<gene>
    <name evidence="2" type="ORF">CLIB1423_07S03554</name>
</gene>
<name>A0A9P0VXK5_9ASCO</name>
<reference evidence="2" key="1">
    <citation type="submission" date="2022-03" db="EMBL/GenBank/DDBJ databases">
        <authorList>
            <person name="Legras J.-L."/>
            <person name="Devillers H."/>
            <person name="Grondin C."/>
        </authorList>
    </citation>
    <scope>NUCLEOTIDE SEQUENCE</scope>
    <source>
        <strain evidence="2">CLIB 1423</strain>
    </source>
</reference>
<protein>
    <submittedName>
        <fullName evidence="2">Uncharacterized protein</fullName>
    </submittedName>
</protein>
<evidence type="ECO:0000256" key="1">
    <source>
        <dbReference type="SAM" id="MobiDB-lite"/>
    </source>
</evidence>
<dbReference type="EMBL" id="CAKXYY010000007">
    <property type="protein sequence ID" value="CAH2352613.1"/>
    <property type="molecule type" value="Genomic_DNA"/>
</dbReference>
<keyword evidence="3" id="KW-1185">Reference proteome</keyword>
<feature type="region of interest" description="Disordered" evidence="1">
    <location>
        <begin position="84"/>
        <end position="124"/>
    </location>
</feature>